<dbReference type="GO" id="GO:0009279">
    <property type="term" value="C:cell outer membrane"/>
    <property type="evidence" value="ECO:0007669"/>
    <property type="project" value="UniProtKB-SubCell"/>
</dbReference>
<dbReference type="InterPro" id="IPR010105">
    <property type="entry name" value="TonB_sidphr_rcpt"/>
</dbReference>
<keyword evidence="8 15" id="KW-0675">Receptor</keyword>
<dbReference type="InterPro" id="IPR012910">
    <property type="entry name" value="Plug_dom"/>
</dbReference>
<keyword evidence="5 10" id="KW-0812">Transmembrane</keyword>
<dbReference type="Gene3D" id="2.170.130.10">
    <property type="entry name" value="TonB-dependent receptor, plug domain"/>
    <property type="match status" value="1"/>
</dbReference>
<feature type="compositionally biased region" description="Polar residues" evidence="12">
    <location>
        <begin position="48"/>
        <end position="57"/>
    </location>
</feature>
<evidence type="ECO:0000256" key="8">
    <source>
        <dbReference type="ARBA" id="ARBA00023170"/>
    </source>
</evidence>
<evidence type="ECO:0000259" key="14">
    <source>
        <dbReference type="Pfam" id="PF07715"/>
    </source>
</evidence>
<dbReference type="PANTHER" id="PTHR32552:SF83">
    <property type="entry name" value="BLR3904 PROTEIN"/>
    <property type="match status" value="1"/>
</dbReference>
<dbReference type="PROSITE" id="PS52016">
    <property type="entry name" value="TONB_DEPENDENT_REC_3"/>
    <property type="match status" value="1"/>
</dbReference>
<feature type="domain" description="TonB-dependent receptor plug" evidence="14">
    <location>
        <begin position="94"/>
        <end position="195"/>
    </location>
</feature>
<dbReference type="RefSeq" id="WP_014401628.1">
    <property type="nucleotide sequence ID" value="NC_017033.1"/>
</dbReference>
<gene>
    <name evidence="15" type="ordered locus">Fraau_0122</name>
</gene>
<keyword evidence="16" id="KW-1185">Reference proteome</keyword>
<evidence type="ECO:0000256" key="7">
    <source>
        <dbReference type="ARBA" id="ARBA00023136"/>
    </source>
</evidence>
<evidence type="ECO:0000256" key="3">
    <source>
        <dbReference type="ARBA" id="ARBA00022448"/>
    </source>
</evidence>
<dbReference type="EMBL" id="CP003350">
    <property type="protein sequence ID" value="AFC84622.1"/>
    <property type="molecule type" value="Genomic_DNA"/>
</dbReference>
<dbReference type="CDD" id="cd01347">
    <property type="entry name" value="ligand_gated_channel"/>
    <property type="match status" value="1"/>
</dbReference>
<evidence type="ECO:0000256" key="12">
    <source>
        <dbReference type="SAM" id="MobiDB-lite"/>
    </source>
</evidence>
<dbReference type="STRING" id="767434.Fraau_0122"/>
<dbReference type="InterPro" id="IPR039426">
    <property type="entry name" value="TonB-dep_rcpt-like"/>
</dbReference>
<dbReference type="GO" id="GO:0015891">
    <property type="term" value="P:siderophore transport"/>
    <property type="evidence" value="ECO:0007669"/>
    <property type="project" value="InterPro"/>
</dbReference>
<feature type="domain" description="TonB-dependent receptor-like beta-barrel" evidence="13">
    <location>
        <begin position="270"/>
        <end position="739"/>
    </location>
</feature>
<dbReference type="Proteomes" id="UP000005234">
    <property type="component" value="Chromosome"/>
</dbReference>
<evidence type="ECO:0000256" key="2">
    <source>
        <dbReference type="ARBA" id="ARBA00009810"/>
    </source>
</evidence>
<evidence type="ECO:0000313" key="15">
    <source>
        <dbReference type="EMBL" id="AFC84622.1"/>
    </source>
</evidence>
<dbReference type="InterPro" id="IPR037066">
    <property type="entry name" value="Plug_dom_sf"/>
</dbReference>
<dbReference type="InterPro" id="IPR000531">
    <property type="entry name" value="Beta-barrel_TonB"/>
</dbReference>
<accession>H8L0J6</accession>
<sequence length="770" mass="84191">MTTDSSPFVRTAPHAVASRRLPSTLAATLCLCGVAHGGELPAGPADTSADTSSNGQDVHSPHHHGKTLQRVDVVADAASYHADHVESVKFAAPIADVPQSILVIPDKVLQDQNVHSLRDALTNNVAGITFAAGEGGGGLGDNLSMRGFQGRDDIYVDGIRDAAQMIRSDDFNLDHLEVIRGSASSYSGAGSVSGVINMATKKPRLENFTRFSLGGGTAANRRATIDVNRILSQDHGIAVRLNAMGNLNNTAGRDSIFNHRWGFAPSIAFGLGTPTRVTLSYLYQKDHNLPDMGILRDPRNITRVRQVPGSRWDGYYGLRNYDRDDSRVNAVTLKVDHDFSDKLVLHNVSRFSDVNRTTEITTNTVHLNTAALPDNLDLAAGTYNAYGPGGVRRQFSTQQVENQTDLIWKQGDESGLHNTLDTGLDFSRLKYAGAQFKNAISQSDRNGLSISDPLGYFAGEPAAMAINKNTSSQQVDKAVYLIDTLVIDPHWQLTGAARFDSWDLQYNNLVGGALQSKTDNLFSWKLGATWKPTDQGSVYLSYSTSKQPPSFDTIATTGSVSGNQLSLAPETANTWELGTKWELLQKRLSLTAAVYQTQMTNALTTDEFGNDYNTNGKQRARGLELTASGQITDWWQLMASYSYIDSKYQSGNDVPVGRALYNTPRNAANIWNTWTLPDNWTIGYGAQYVSARYVTNRPATSLSDGDLASLMLSGHFVQNAMIGYTVNDHVSLQLNLYNLTNKRYFDIAFNARAFVPNVGRWGMLTANFQF</sequence>
<name>H8L0J6_FRAAD</name>
<dbReference type="Pfam" id="PF00593">
    <property type="entry name" value="TonB_dep_Rec_b-barrel"/>
    <property type="match status" value="1"/>
</dbReference>
<evidence type="ECO:0000256" key="9">
    <source>
        <dbReference type="ARBA" id="ARBA00023237"/>
    </source>
</evidence>
<dbReference type="PANTHER" id="PTHR32552">
    <property type="entry name" value="FERRICHROME IRON RECEPTOR-RELATED"/>
    <property type="match status" value="1"/>
</dbReference>
<dbReference type="AlphaFoldDB" id="H8L0J6"/>
<keyword evidence="7 10" id="KW-0472">Membrane</keyword>
<dbReference type="KEGG" id="fau:Fraau_0122"/>
<proteinExistence type="inferred from homology"/>
<evidence type="ECO:0000256" key="5">
    <source>
        <dbReference type="ARBA" id="ARBA00022692"/>
    </source>
</evidence>
<dbReference type="eggNOG" id="COG4774">
    <property type="taxonomic scope" value="Bacteria"/>
</dbReference>
<reference evidence="15" key="1">
    <citation type="submission" date="2012-02" db="EMBL/GenBank/DDBJ databases">
        <title>The complete genome of Frateuria aurantia DSM 6220.</title>
        <authorList>
            <consortium name="US DOE Joint Genome Institute (JGI-PGF)"/>
            <person name="Lucas S."/>
            <person name="Copeland A."/>
            <person name="Lapidus A."/>
            <person name="Glavina del Rio T."/>
            <person name="Dalin E."/>
            <person name="Tice H."/>
            <person name="Bruce D."/>
            <person name="Goodwin L."/>
            <person name="Pitluck S."/>
            <person name="Peters L."/>
            <person name="Ovchinnikova G."/>
            <person name="Teshima H."/>
            <person name="Kyrpides N."/>
            <person name="Mavromatis K."/>
            <person name="Ivanova N."/>
            <person name="Brettin T."/>
            <person name="Detter J.C."/>
            <person name="Han C."/>
            <person name="Larimer F."/>
            <person name="Land M."/>
            <person name="Hauser L."/>
            <person name="Markowitz V."/>
            <person name="Cheng J.-F."/>
            <person name="Hugenholtz P."/>
            <person name="Woyke T."/>
            <person name="Wu D."/>
            <person name="Brambilla E."/>
            <person name="Klenk H.-P."/>
            <person name="Eisen J.A."/>
        </authorList>
    </citation>
    <scope>NUCLEOTIDE SEQUENCE</scope>
    <source>
        <strain evidence="15">DSM 6220</strain>
    </source>
</reference>
<comment type="similarity">
    <text evidence="2 10 11">Belongs to the TonB-dependent receptor family.</text>
</comment>
<protein>
    <submittedName>
        <fullName evidence="15">TonB-dependent siderophore receptor</fullName>
    </submittedName>
</protein>
<evidence type="ECO:0000256" key="1">
    <source>
        <dbReference type="ARBA" id="ARBA00004571"/>
    </source>
</evidence>
<dbReference type="Pfam" id="PF07715">
    <property type="entry name" value="Plug"/>
    <property type="match status" value="1"/>
</dbReference>
<evidence type="ECO:0000313" key="16">
    <source>
        <dbReference type="Proteomes" id="UP000005234"/>
    </source>
</evidence>
<feature type="region of interest" description="Disordered" evidence="12">
    <location>
        <begin position="43"/>
        <end position="67"/>
    </location>
</feature>
<evidence type="ECO:0000256" key="10">
    <source>
        <dbReference type="PROSITE-ProRule" id="PRU01360"/>
    </source>
</evidence>
<organism evidence="15 16">
    <name type="scientific">Frateuria aurantia (strain ATCC 33424 / DSM 6220 / KCTC 2777 / LMG 1558 / NBRC 3245 / NCIMB 13370)</name>
    <name type="common">Acetobacter aurantius</name>
    <dbReference type="NCBI Taxonomy" id="767434"/>
    <lineage>
        <taxon>Bacteria</taxon>
        <taxon>Pseudomonadati</taxon>
        <taxon>Pseudomonadota</taxon>
        <taxon>Gammaproteobacteria</taxon>
        <taxon>Lysobacterales</taxon>
        <taxon>Rhodanobacteraceae</taxon>
        <taxon>Frateuria</taxon>
    </lineage>
</organism>
<evidence type="ECO:0000256" key="6">
    <source>
        <dbReference type="ARBA" id="ARBA00023077"/>
    </source>
</evidence>
<evidence type="ECO:0000256" key="11">
    <source>
        <dbReference type="RuleBase" id="RU003357"/>
    </source>
</evidence>
<dbReference type="Gene3D" id="2.40.170.20">
    <property type="entry name" value="TonB-dependent receptor, beta-barrel domain"/>
    <property type="match status" value="1"/>
</dbReference>
<dbReference type="GO" id="GO:0038023">
    <property type="term" value="F:signaling receptor activity"/>
    <property type="evidence" value="ECO:0007669"/>
    <property type="project" value="InterPro"/>
</dbReference>
<dbReference type="HOGENOM" id="CLU_008287_9_1_6"/>
<evidence type="ECO:0000256" key="4">
    <source>
        <dbReference type="ARBA" id="ARBA00022452"/>
    </source>
</evidence>
<evidence type="ECO:0000259" key="13">
    <source>
        <dbReference type="Pfam" id="PF00593"/>
    </source>
</evidence>
<dbReference type="NCBIfam" id="TIGR01783">
    <property type="entry name" value="TonB-siderophor"/>
    <property type="match status" value="1"/>
</dbReference>
<keyword evidence="6 11" id="KW-0798">TonB box</keyword>
<keyword evidence="4 10" id="KW-1134">Transmembrane beta strand</keyword>
<keyword evidence="9 10" id="KW-0998">Cell outer membrane</keyword>
<dbReference type="GO" id="GO:0015344">
    <property type="term" value="F:siderophore uptake transmembrane transporter activity"/>
    <property type="evidence" value="ECO:0007669"/>
    <property type="project" value="TreeGrafter"/>
</dbReference>
<dbReference type="SUPFAM" id="SSF56935">
    <property type="entry name" value="Porins"/>
    <property type="match status" value="1"/>
</dbReference>
<comment type="subcellular location">
    <subcellularLocation>
        <location evidence="1 10">Cell outer membrane</location>
        <topology evidence="1 10">Multi-pass membrane protein</topology>
    </subcellularLocation>
</comment>
<keyword evidence="3 10" id="KW-0813">Transport</keyword>
<dbReference type="InterPro" id="IPR036942">
    <property type="entry name" value="Beta-barrel_TonB_sf"/>
</dbReference>